<proteinExistence type="predicted"/>
<dbReference type="SUPFAM" id="SSF56784">
    <property type="entry name" value="HAD-like"/>
    <property type="match status" value="1"/>
</dbReference>
<gene>
    <name evidence="1" type="ORF">NLI96_g6387</name>
</gene>
<dbReference type="PRINTS" id="PR00413">
    <property type="entry name" value="HADHALOGNASE"/>
</dbReference>
<evidence type="ECO:0000313" key="1">
    <source>
        <dbReference type="EMBL" id="KAJ3483328.1"/>
    </source>
</evidence>
<accession>A0AAD5YI61</accession>
<comment type="caution">
    <text evidence="1">The sequence shown here is derived from an EMBL/GenBank/DDBJ whole genome shotgun (WGS) entry which is preliminary data.</text>
</comment>
<dbReference type="NCBIfam" id="TIGR01509">
    <property type="entry name" value="HAD-SF-IA-v3"/>
    <property type="match status" value="1"/>
</dbReference>
<dbReference type="EMBL" id="JANAWD010000232">
    <property type="protein sequence ID" value="KAJ3483328.1"/>
    <property type="molecule type" value="Genomic_DNA"/>
</dbReference>
<dbReference type="Gene3D" id="3.40.50.1000">
    <property type="entry name" value="HAD superfamily/HAD-like"/>
    <property type="match status" value="1"/>
</dbReference>
<dbReference type="InterPro" id="IPR023214">
    <property type="entry name" value="HAD_sf"/>
</dbReference>
<dbReference type="PANTHER" id="PTHR47829">
    <property type="entry name" value="HYDROLASE, PUTATIVE (AFU_ORTHOLOGUE AFUA_1G12880)-RELATED"/>
    <property type="match status" value="1"/>
</dbReference>
<dbReference type="PANTHER" id="PTHR47829:SF1">
    <property type="entry name" value="HAD FAMILY PHOSPHATASE"/>
    <property type="match status" value="1"/>
</dbReference>
<keyword evidence="2" id="KW-1185">Reference proteome</keyword>
<protein>
    <recommendedName>
        <fullName evidence="3">Epoxide hydrolase</fullName>
    </recommendedName>
</protein>
<dbReference type="GO" id="GO:0016791">
    <property type="term" value="F:phosphatase activity"/>
    <property type="evidence" value="ECO:0007669"/>
    <property type="project" value="UniProtKB-ARBA"/>
</dbReference>
<reference evidence="1" key="1">
    <citation type="submission" date="2022-07" db="EMBL/GenBank/DDBJ databases">
        <title>Genome Sequence of Physisporinus lineatus.</title>
        <authorList>
            <person name="Buettner E."/>
        </authorList>
    </citation>
    <scope>NUCLEOTIDE SEQUENCE</scope>
    <source>
        <strain evidence="1">VT162</strain>
    </source>
</reference>
<name>A0AAD5YI61_9APHY</name>
<dbReference type="AlphaFoldDB" id="A0AAD5YI61"/>
<evidence type="ECO:0000313" key="2">
    <source>
        <dbReference type="Proteomes" id="UP001212997"/>
    </source>
</evidence>
<evidence type="ECO:0008006" key="3">
    <source>
        <dbReference type="Google" id="ProtNLM"/>
    </source>
</evidence>
<organism evidence="1 2">
    <name type="scientific">Meripilus lineatus</name>
    <dbReference type="NCBI Taxonomy" id="2056292"/>
    <lineage>
        <taxon>Eukaryota</taxon>
        <taxon>Fungi</taxon>
        <taxon>Dikarya</taxon>
        <taxon>Basidiomycota</taxon>
        <taxon>Agaricomycotina</taxon>
        <taxon>Agaricomycetes</taxon>
        <taxon>Polyporales</taxon>
        <taxon>Meripilaceae</taxon>
        <taxon>Meripilus</taxon>
    </lineage>
</organism>
<sequence length="225" mass="25195">MTSANIRAVIFDHTAALRFNFSGHVPSARRGSNGAWQKFERGELSLFPFYEAFGRELSDTDNGNRWYTDYCKSKGLATGRWRVIALTNNFSKTDAAIIGSHPPSRDEYPDFTVESELAFLGWQDGATPPRLRALFDDFCDSSALGMRKPEPEFYLLACKRNDIVPQDAVFLDDLGMNLKVARALGMETIHVPIGGSYGAIKKLEEKLGIDLTGGFERRNWTPSKM</sequence>
<dbReference type="Proteomes" id="UP001212997">
    <property type="component" value="Unassembled WGS sequence"/>
</dbReference>
<dbReference type="InterPro" id="IPR006439">
    <property type="entry name" value="HAD-SF_hydro_IA"/>
</dbReference>
<dbReference type="InterPro" id="IPR052898">
    <property type="entry name" value="ACAD10-like"/>
</dbReference>
<dbReference type="InterPro" id="IPR036412">
    <property type="entry name" value="HAD-like_sf"/>
</dbReference>